<gene>
    <name evidence="2" type="ORF">CYNAS_LOCUS10576</name>
</gene>
<accession>A0AA36M584</accession>
<evidence type="ECO:0000313" key="3">
    <source>
        <dbReference type="Proteomes" id="UP001176961"/>
    </source>
</evidence>
<reference evidence="2" key="1">
    <citation type="submission" date="2023-07" db="EMBL/GenBank/DDBJ databases">
        <authorList>
            <consortium name="CYATHOMIX"/>
        </authorList>
    </citation>
    <scope>NUCLEOTIDE SEQUENCE</scope>
    <source>
        <strain evidence="2">N/A</strain>
    </source>
</reference>
<evidence type="ECO:0000256" key="1">
    <source>
        <dbReference type="SAM" id="MobiDB-lite"/>
    </source>
</evidence>
<dbReference type="Proteomes" id="UP001176961">
    <property type="component" value="Unassembled WGS sequence"/>
</dbReference>
<comment type="caution">
    <text evidence="2">The sequence shown here is derived from an EMBL/GenBank/DDBJ whole genome shotgun (WGS) entry which is preliminary data.</text>
</comment>
<proteinExistence type="predicted"/>
<dbReference type="EMBL" id="CATQJL010000223">
    <property type="protein sequence ID" value="CAJ0598593.1"/>
    <property type="molecule type" value="Genomic_DNA"/>
</dbReference>
<feature type="region of interest" description="Disordered" evidence="1">
    <location>
        <begin position="1"/>
        <end position="37"/>
    </location>
</feature>
<organism evidence="2 3">
    <name type="scientific">Cylicocyclus nassatus</name>
    <name type="common">Nematode worm</name>
    <dbReference type="NCBI Taxonomy" id="53992"/>
    <lineage>
        <taxon>Eukaryota</taxon>
        <taxon>Metazoa</taxon>
        <taxon>Ecdysozoa</taxon>
        <taxon>Nematoda</taxon>
        <taxon>Chromadorea</taxon>
        <taxon>Rhabditida</taxon>
        <taxon>Rhabditina</taxon>
        <taxon>Rhabditomorpha</taxon>
        <taxon>Strongyloidea</taxon>
        <taxon>Strongylidae</taxon>
        <taxon>Cylicocyclus</taxon>
    </lineage>
</organism>
<feature type="compositionally biased region" description="Polar residues" evidence="1">
    <location>
        <begin position="27"/>
        <end position="37"/>
    </location>
</feature>
<dbReference type="AlphaFoldDB" id="A0AA36M584"/>
<sequence>MATGIPNILEGDGVVRGVSEEDKSGNCGRSNQRSDTNTNFSIIDESLLVHEGKFSACDVEALEGFSSDNDYDLSDEEEDIFCDDYGFLAEEDLAYEESER</sequence>
<feature type="non-terminal residue" evidence="2">
    <location>
        <position position="1"/>
    </location>
</feature>
<protein>
    <submittedName>
        <fullName evidence="2">Uncharacterized protein</fullName>
    </submittedName>
</protein>
<evidence type="ECO:0000313" key="2">
    <source>
        <dbReference type="EMBL" id="CAJ0598593.1"/>
    </source>
</evidence>
<name>A0AA36M584_CYLNA</name>
<keyword evidence="3" id="KW-1185">Reference proteome</keyword>